<evidence type="ECO:0000256" key="1">
    <source>
        <dbReference type="ARBA" id="ARBA00008593"/>
    </source>
</evidence>
<keyword evidence="3" id="KW-0479">Metal-binding</keyword>
<evidence type="ECO:0000313" key="8">
    <source>
        <dbReference type="EMBL" id="OCF36079.1"/>
    </source>
</evidence>
<evidence type="ECO:0000259" key="6">
    <source>
        <dbReference type="Pfam" id="PF03828"/>
    </source>
</evidence>
<dbReference type="SUPFAM" id="SSF81631">
    <property type="entry name" value="PAP/OAS1 substrate-binding domain"/>
    <property type="match status" value="1"/>
</dbReference>
<dbReference type="Pfam" id="PF22600">
    <property type="entry name" value="MTPAP-like_central"/>
    <property type="match status" value="1"/>
</dbReference>
<evidence type="ECO:0000259" key="7">
    <source>
        <dbReference type="Pfam" id="PF22600"/>
    </source>
</evidence>
<dbReference type="Gene3D" id="3.30.460.10">
    <property type="entry name" value="Beta Polymerase, domain 2"/>
    <property type="match status" value="1"/>
</dbReference>
<evidence type="ECO:0000256" key="4">
    <source>
        <dbReference type="ARBA" id="ARBA00022842"/>
    </source>
</evidence>
<dbReference type="InterPro" id="IPR002058">
    <property type="entry name" value="PAP_assoc"/>
</dbReference>
<dbReference type="GO" id="GO:0043634">
    <property type="term" value="P:polyadenylation-dependent ncRNA catabolic process"/>
    <property type="evidence" value="ECO:0007669"/>
    <property type="project" value="TreeGrafter"/>
</dbReference>
<feature type="compositionally biased region" description="Basic and acidic residues" evidence="5">
    <location>
        <begin position="95"/>
        <end position="104"/>
    </location>
</feature>
<dbReference type="Proteomes" id="UP000092666">
    <property type="component" value="Unassembled WGS sequence"/>
</dbReference>
<feature type="compositionally biased region" description="Basic residues" evidence="5">
    <location>
        <begin position="665"/>
        <end position="677"/>
    </location>
</feature>
<dbReference type="GO" id="GO:0031123">
    <property type="term" value="P:RNA 3'-end processing"/>
    <property type="evidence" value="ECO:0007669"/>
    <property type="project" value="TreeGrafter"/>
</dbReference>
<evidence type="ECO:0000256" key="2">
    <source>
        <dbReference type="ARBA" id="ARBA00012388"/>
    </source>
</evidence>
<dbReference type="FunFam" id="1.10.1410.10:FF:000003">
    <property type="entry name" value="non-canonical poly(A) RNA polymerase PAPD7"/>
    <property type="match status" value="1"/>
</dbReference>
<dbReference type="STRING" id="1296120.A0A1B9GYI8"/>
<keyword evidence="9" id="KW-1185">Reference proteome</keyword>
<dbReference type="EMBL" id="KI669496">
    <property type="protein sequence ID" value="OCF36079.1"/>
    <property type="molecule type" value="Genomic_DNA"/>
</dbReference>
<dbReference type="CDD" id="cd05402">
    <property type="entry name" value="NT_PAP_TUTase"/>
    <property type="match status" value="1"/>
</dbReference>
<dbReference type="GO" id="GO:0046872">
    <property type="term" value="F:metal ion binding"/>
    <property type="evidence" value="ECO:0007669"/>
    <property type="project" value="UniProtKB-KW"/>
</dbReference>
<dbReference type="GO" id="GO:1990817">
    <property type="term" value="F:poly(A) RNA polymerase activity"/>
    <property type="evidence" value="ECO:0007669"/>
    <property type="project" value="UniProtKB-EC"/>
</dbReference>
<proteinExistence type="inferred from homology"/>
<dbReference type="AlphaFoldDB" id="A0A1B9GYI8"/>
<feature type="region of interest" description="Disordered" evidence="5">
    <location>
        <begin position="1"/>
        <end position="126"/>
    </location>
</feature>
<feature type="compositionally biased region" description="Basic and acidic residues" evidence="5">
    <location>
        <begin position="117"/>
        <end position="126"/>
    </location>
</feature>
<dbReference type="PANTHER" id="PTHR23092">
    <property type="entry name" value="POLY(A) RNA POLYMERASE"/>
    <property type="match status" value="1"/>
</dbReference>
<dbReference type="GO" id="GO:0005730">
    <property type="term" value="C:nucleolus"/>
    <property type="evidence" value="ECO:0007669"/>
    <property type="project" value="TreeGrafter"/>
</dbReference>
<feature type="compositionally biased region" description="Basic and acidic residues" evidence="5">
    <location>
        <begin position="562"/>
        <end position="576"/>
    </location>
</feature>
<sequence>MSAAQAQAQPQTDFSTGADFISFGISPSPPPESKSQAGPSRTPIHPSLPAKPTSSENRKGKRKASDADAAPEADRTESSTADKGKKSKKQKKGKRDREKDKEKGNAVNGDSETGPRNLKEERKAAERHAPWADLVDWARCRDPAEMLNEEINAFYKYVSPTREEFEVRLFMIELITRTLLKLWPDAEVTPFGSWQTQLYLPQGDIDLVVSNKQFSESNKARLLAEMARAMRVARITDTVAIISRARVPIIKFITNEGKLNVDISLNQVNGISAGKIINQYLDALPGARQLILVVKSFLSQRSMNEVYTGGLGSYAVICLVISFLQVHPKLRRSELDPEENLGTLLVEFFELYGRNFNYQDVGLSIRKGGYYYLKSSRGWLRPNQSFLLSIEDPQDRDNDISGGSFGIRQVKNTLAGAYELLLMRLFERAEEISGRSSGRKKVDYDPDKMSILTGVMGITKETLKQRTELKKLHAEGRLQRLLNIPPDSDPKDHVINYREPPSLSRKADRNQKDRTTKGVDDALLKDDRRTGVGAIIVDDDEVDVEDDEQSNTDSDFDPFESEDSRSFDGDTTRDLGMDVESGDEEGEIVEISNPQPKTHHSTKAQRDALTRSAAAVEARYGGESDVSQDSIEILSSPPTPPEEESRYALTKNKSKSKPEANTKSTNKKSKRARRHAKLQSSSSDSDSSSESESDSSVQAISPPAGTKSGSKNKYQRRNGNPNGNARRSSGEGSSGGVKGSDRRAFWAAKGSLGGIKPGSGTGPAGGGGEWDDDADFVGLE</sequence>
<dbReference type="GO" id="GO:0031499">
    <property type="term" value="C:TRAMP complex"/>
    <property type="evidence" value="ECO:0007669"/>
    <property type="project" value="TreeGrafter"/>
</dbReference>
<dbReference type="InterPro" id="IPR054708">
    <property type="entry name" value="MTPAP-like_central"/>
</dbReference>
<dbReference type="InterPro" id="IPR043519">
    <property type="entry name" value="NT_sf"/>
</dbReference>
<dbReference type="Gene3D" id="1.10.1410.10">
    <property type="match status" value="1"/>
</dbReference>
<evidence type="ECO:0000313" key="9">
    <source>
        <dbReference type="Proteomes" id="UP000092666"/>
    </source>
</evidence>
<evidence type="ECO:0000256" key="5">
    <source>
        <dbReference type="SAM" id="MobiDB-lite"/>
    </source>
</evidence>
<dbReference type="OrthoDB" id="273917at2759"/>
<gene>
    <name evidence="8" type="ORF">I316_01951</name>
</gene>
<feature type="compositionally biased region" description="Low complexity" evidence="5">
    <location>
        <begin position="717"/>
        <end position="731"/>
    </location>
</feature>
<dbReference type="SUPFAM" id="SSF81301">
    <property type="entry name" value="Nucleotidyltransferase"/>
    <property type="match status" value="1"/>
</dbReference>
<dbReference type="InterPro" id="IPR045862">
    <property type="entry name" value="Trf4-like"/>
</dbReference>
<organism evidence="8 9">
    <name type="scientific">Kwoniella heveanensis BCC8398</name>
    <dbReference type="NCBI Taxonomy" id="1296120"/>
    <lineage>
        <taxon>Eukaryota</taxon>
        <taxon>Fungi</taxon>
        <taxon>Dikarya</taxon>
        <taxon>Basidiomycota</taxon>
        <taxon>Agaricomycotina</taxon>
        <taxon>Tremellomycetes</taxon>
        <taxon>Tremellales</taxon>
        <taxon>Cryptococcaceae</taxon>
        <taxon>Kwoniella</taxon>
    </lineage>
</organism>
<evidence type="ECO:0000256" key="3">
    <source>
        <dbReference type="ARBA" id="ARBA00022723"/>
    </source>
</evidence>
<dbReference type="Pfam" id="PF03828">
    <property type="entry name" value="PAP_assoc"/>
    <property type="match status" value="1"/>
</dbReference>
<protein>
    <recommendedName>
        <fullName evidence="2">polynucleotide adenylyltransferase</fullName>
        <ecNumber evidence="2">2.7.7.19</ecNumber>
    </recommendedName>
</protein>
<feature type="domain" description="Poly(A) RNA polymerase mitochondrial-like central palm" evidence="7">
    <location>
        <begin position="147"/>
        <end position="281"/>
    </location>
</feature>
<name>A0A1B9GYI8_9TREE</name>
<feature type="compositionally biased region" description="Acidic residues" evidence="5">
    <location>
        <begin position="537"/>
        <end position="561"/>
    </location>
</feature>
<dbReference type="EC" id="2.7.7.19" evidence="2"/>
<reference evidence="8 9" key="1">
    <citation type="submission" date="2013-07" db="EMBL/GenBank/DDBJ databases">
        <title>The Genome Sequence of Cryptococcus heveanensis BCC8398.</title>
        <authorList>
            <consortium name="The Broad Institute Genome Sequencing Platform"/>
            <person name="Cuomo C."/>
            <person name="Litvintseva A."/>
            <person name="Chen Y."/>
            <person name="Heitman J."/>
            <person name="Sun S."/>
            <person name="Springer D."/>
            <person name="Dromer F."/>
            <person name="Young S.K."/>
            <person name="Zeng Q."/>
            <person name="Gargeya S."/>
            <person name="Fitzgerald M."/>
            <person name="Abouelleil A."/>
            <person name="Alvarado L."/>
            <person name="Berlin A.M."/>
            <person name="Chapman S.B."/>
            <person name="Dewar J."/>
            <person name="Goldberg J."/>
            <person name="Griggs A."/>
            <person name="Gujja S."/>
            <person name="Hansen M."/>
            <person name="Howarth C."/>
            <person name="Imamovic A."/>
            <person name="Larimer J."/>
            <person name="McCowan C."/>
            <person name="Murphy C."/>
            <person name="Pearson M."/>
            <person name="Priest M."/>
            <person name="Roberts A."/>
            <person name="Saif S."/>
            <person name="Shea T."/>
            <person name="Sykes S."/>
            <person name="Wortman J."/>
            <person name="Nusbaum C."/>
            <person name="Birren B."/>
        </authorList>
    </citation>
    <scope>NUCLEOTIDE SEQUENCE [LARGE SCALE GENOMIC DNA]</scope>
    <source>
        <strain evidence="8 9">BCC8398</strain>
    </source>
</reference>
<feature type="region of interest" description="Disordered" evidence="5">
    <location>
        <begin position="534"/>
        <end position="780"/>
    </location>
</feature>
<dbReference type="GO" id="GO:0003729">
    <property type="term" value="F:mRNA binding"/>
    <property type="evidence" value="ECO:0007669"/>
    <property type="project" value="TreeGrafter"/>
</dbReference>
<feature type="compositionally biased region" description="Basic and acidic residues" evidence="5">
    <location>
        <begin position="505"/>
        <end position="522"/>
    </location>
</feature>
<keyword evidence="4" id="KW-0460">Magnesium</keyword>
<dbReference type="GO" id="GO:0010605">
    <property type="term" value="P:negative regulation of macromolecule metabolic process"/>
    <property type="evidence" value="ECO:0007669"/>
    <property type="project" value="UniProtKB-ARBA"/>
</dbReference>
<feature type="domain" description="PAP-associated" evidence="6">
    <location>
        <begin position="340"/>
        <end position="398"/>
    </location>
</feature>
<feature type="compositionally biased region" description="Acidic residues" evidence="5">
    <location>
        <begin position="769"/>
        <end position="780"/>
    </location>
</feature>
<comment type="similarity">
    <text evidence="1">Belongs to the DNA polymerase type-B-like family.</text>
</comment>
<feature type="compositionally biased region" description="Polar residues" evidence="5">
    <location>
        <begin position="1"/>
        <end position="15"/>
    </location>
</feature>
<feature type="compositionally biased region" description="Basic and acidic residues" evidence="5">
    <location>
        <begin position="72"/>
        <end position="84"/>
    </location>
</feature>
<feature type="compositionally biased region" description="Basic residues" evidence="5">
    <location>
        <begin position="85"/>
        <end position="94"/>
    </location>
</feature>
<reference evidence="9" key="2">
    <citation type="submission" date="2013-12" db="EMBL/GenBank/DDBJ databases">
        <title>Evolution of pathogenesis and genome organization in the Tremellales.</title>
        <authorList>
            <person name="Cuomo C."/>
            <person name="Litvintseva A."/>
            <person name="Heitman J."/>
            <person name="Chen Y."/>
            <person name="Sun S."/>
            <person name="Springer D."/>
            <person name="Dromer F."/>
            <person name="Young S."/>
            <person name="Zeng Q."/>
            <person name="Chapman S."/>
            <person name="Gujja S."/>
            <person name="Saif S."/>
            <person name="Birren B."/>
        </authorList>
    </citation>
    <scope>NUCLEOTIDE SEQUENCE [LARGE SCALE GENOMIC DNA]</scope>
    <source>
        <strain evidence="9">BCC8398</strain>
    </source>
</reference>
<feature type="compositionally biased region" description="Gly residues" evidence="5">
    <location>
        <begin position="751"/>
        <end position="768"/>
    </location>
</feature>
<accession>A0A1B9GYI8</accession>
<feature type="region of interest" description="Disordered" evidence="5">
    <location>
        <begin position="481"/>
        <end position="522"/>
    </location>
</feature>
<dbReference type="PANTHER" id="PTHR23092:SF15">
    <property type="entry name" value="INACTIVE NON-CANONICAL POLY(A) RNA POLYMERASE PROTEIN TRF4-2-RELATED"/>
    <property type="match status" value="1"/>
</dbReference>